<dbReference type="GeneID" id="19189084"/>
<dbReference type="STRING" id="1182543.W9XNF1"/>
<dbReference type="eggNOG" id="KOG0725">
    <property type="taxonomic scope" value="Eukaryota"/>
</dbReference>
<dbReference type="RefSeq" id="XP_007743157.1">
    <property type="nucleotide sequence ID" value="XM_007744967.1"/>
</dbReference>
<dbReference type="PRINTS" id="PR00080">
    <property type="entry name" value="SDRFAMILY"/>
</dbReference>
<accession>W9XNF1</accession>
<dbReference type="HOGENOM" id="CLU_010194_1_0_1"/>
<dbReference type="FunFam" id="3.40.50.720:FF:000084">
    <property type="entry name" value="Short-chain dehydrogenase reductase"/>
    <property type="match status" value="1"/>
</dbReference>
<dbReference type="PROSITE" id="PS00061">
    <property type="entry name" value="ADH_SHORT"/>
    <property type="match status" value="1"/>
</dbReference>
<dbReference type="EMBL" id="AMGX01000006">
    <property type="protein sequence ID" value="EXJ71859.1"/>
    <property type="molecule type" value="Genomic_DNA"/>
</dbReference>
<dbReference type="Pfam" id="PF00106">
    <property type="entry name" value="adh_short"/>
    <property type="match status" value="1"/>
</dbReference>
<dbReference type="InterPro" id="IPR020904">
    <property type="entry name" value="Sc_DH/Rdtase_CS"/>
</dbReference>
<evidence type="ECO:0008006" key="7">
    <source>
        <dbReference type="Google" id="ProtNLM"/>
    </source>
</evidence>
<dbReference type="Gene3D" id="3.40.50.720">
    <property type="entry name" value="NAD(P)-binding Rossmann-like Domain"/>
    <property type="match status" value="1"/>
</dbReference>
<protein>
    <recommendedName>
        <fullName evidence="7">3-oxoacyl-[acyl-carrier protein] reductase</fullName>
    </recommendedName>
</protein>
<comment type="similarity">
    <text evidence="1 4">Belongs to the short-chain dehydrogenases/reductases (SDR) family.</text>
</comment>
<reference evidence="5 6" key="1">
    <citation type="submission" date="2013-03" db="EMBL/GenBank/DDBJ databases">
        <title>The Genome Sequence of Cladophialophora psammophila CBS 110553.</title>
        <authorList>
            <consortium name="The Broad Institute Genomics Platform"/>
            <person name="Cuomo C."/>
            <person name="de Hoog S."/>
            <person name="Gorbushina A."/>
            <person name="Walker B."/>
            <person name="Young S.K."/>
            <person name="Zeng Q."/>
            <person name="Gargeya S."/>
            <person name="Fitzgerald M."/>
            <person name="Haas B."/>
            <person name="Abouelleil A."/>
            <person name="Allen A.W."/>
            <person name="Alvarado L."/>
            <person name="Arachchi H.M."/>
            <person name="Berlin A.M."/>
            <person name="Chapman S.B."/>
            <person name="Gainer-Dewar J."/>
            <person name="Goldberg J."/>
            <person name="Griggs A."/>
            <person name="Gujja S."/>
            <person name="Hansen M."/>
            <person name="Howarth C."/>
            <person name="Imamovic A."/>
            <person name="Ireland A."/>
            <person name="Larimer J."/>
            <person name="McCowan C."/>
            <person name="Murphy C."/>
            <person name="Pearson M."/>
            <person name="Poon T.W."/>
            <person name="Priest M."/>
            <person name="Roberts A."/>
            <person name="Saif S."/>
            <person name="Shea T."/>
            <person name="Sisk P."/>
            <person name="Sykes S."/>
            <person name="Wortman J."/>
            <person name="Nusbaum C."/>
            <person name="Birren B."/>
        </authorList>
    </citation>
    <scope>NUCLEOTIDE SEQUENCE [LARGE SCALE GENOMIC DNA]</scope>
    <source>
        <strain evidence="5 6">CBS 110553</strain>
    </source>
</reference>
<evidence type="ECO:0000313" key="6">
    <source>
        <dbReference type="Proteomes" id="UP000019471"/>
    </source>
</evidence>
<dbReference type="Proteomes" id="UP000019471">
    <property type="component" value="Unassembled WGS sequence"/>
</dbReference>
<keyword evidence="6" id="KW-1185">Reference proteome</keyword>
<dbReference type="PRINTS" id="PR00081">
    <property type="entry name" value="GDHRDH"/>
</dbReference>
<proteinExistence type="inferred from homology"/>
<keyword evidence="2" id="KW-0521">NADP</keyword>
<dbReference type="CDD" id="cd05233">
    <property type="entry name" value="SDR_c"/>
    <property type="match status" value="1"/>
</dbReference>
<dbReference type="AlphaFoldDB" id="W9XNF1"/>
<evidence type="ECO:0000256" key="2">
    <source>
        <dbReference type="ARBA" id="ARBA00022857"/>
    </source>
</evidence>
<dbReference type="PANTHER" id="PTHR24321:SF8">
    <property type="entry name" value="ESTRADIOL 17-BETA-DEHYDROGENASE 8-RELATED"/>
    <property type="match status" value="1"/>
</dbReference>
<gene>
    <name evidence="5" type="ORF">A1O5_04360</name>
</gene>
<evidence type="ECO:0000256" key="3">
    <source>
        <dbReference type="ARBA" id="ARBA00023002"/>
    </source>
</evidence>
<dbReference type="GO" id="GO:0016491">
    <property type="term" value="F:oxidoreductase activity"/>
    <property type="evidence" value="ECO:0007669"/>
    <property type="project" value="UniProtKB-KW"/>
</dbReference>
<comment type="caution">
    <text evidence="5">The sequence shown here is derived from an EMBL/GenBank/DDBJ whole genome shotgun (WGS) entry which is preliminary data.</text>
</comment>
<dbReference type="InterPro" id="IPR002347">
    <property type="entry name" value="SDR_fam"/>
</dbReference>
<sequence>MSNLLASKVAIVTGAAGGLGKAITKALLNAGAAVLIIDINATMLKEAKAELSTLGEVHDICADLTQAAATQDTVKAAVDKYGKLDILINNAGVMDTFTPIGDVELDYWDRIISIDLTIAARMSKFAVQEFLRPGRPGPQGGVILNVGSINGLRGGLAGAAYTTAKHALVGLTRSTAAHYATKGIRANIIMPGLMETNIRTAYVNGVHEEGKTLAFSLLGQNPATVNIEKLGKLVAFTCSDDADYLNGAIISTDCGWQAI</sequence>
<evidence type="ECO:0000256" key="4">
    <source>
        <dbReference type="RuleBase" id="RU000363"/>
    </source>
</evidence>
<dbReference type="OrthoDB" id="37659at2759"/>
<evidence type="ECO:0000256" key="1">
    <source>
        <dbReference type="ARBA" id="ARBA00006484"/>
    </source>
</evidence>
<dbReference type="InterPro" id="IPR036291">
    <property type="entry name" value="NAD(P)-bd_dom_sf"/>
</dbReference>
<organism evidence="5 6">
    <name type="scientific">Cladophialophora psammophila CBS 110553</name>
    <dbReference type="NCBI Taxonomy" id="1182543"/>
    <lineage>
        <taxon>Eukaryota</taxon>
        <taxon>Fungi</taxon>
        <taxon>Dikarya</taxon>
        <taxon>Ascomycota</taxon>
        <taxon>Pezizomycotina</taxon>
        <taxon>Eurotiomycetes</taxon>
        <taxon>Chaetothyriomycetidae</taxon>
        <taxon>Chaetothyriales</taxon>
        <taxon>Herpotrichiellaceae</taxon>
        <taxon>Cladophialophora</taxon>
    </lineage>
</organism>
<dbReference type="SUPFAM" id="SSF51735">
    <property type="entry name" value="NAD(P)-binding Rossmann-fold domains"/>
    <property type="match status" value="1"/>
</dbReference>
<name>W9XNF1_9EURO</name>
<keyword evidence="3" id="KW-0560">Oxidoreductase</keyword>
<dbReference type="PANTHER" id="PTHR24321">
    <property type="entry name" value="DEHYDROGENASES, SHORT CHAIN"/>
    <property type="match status" value="1"/>
</dbReference>
<evidence type="ECO:0000313" key="5">
    <source>
        <dbReference type="EMBL" id="EXJ71859.1"/>
    </source>
</evidence>